<keyword evidence="3" id="KW-0328">Glycosyltransferase</keyword>
<comment type="caution">
    <text evidence="8">The sequence shown here is derived from an EMBL/GenBank/DDBJ whole genome shotgun (WGS) entry which is preliminary data.</text>
</comment>
<dbReference type="Gene3D" id="3.90.550.10">
    <property type="entry name" value="Spore Coat Polysaccharide Biosynthesis Protein SpsA, Chain A"/>
    <property type="match status" value="1"/>
</dbReference>
<organism evidence="8 9">
    <name type="scientific">Mucor velutinosus</name>
    <dbReference type="NCBI Taxonomy" id="708070"/>
    <lineage>
        <taxon>Eukaryota</taxon>
        <taxon>Fungi</taxon>
        <taxon>Fungi incertae sedis</taxon>
        <taxon>Mucoromycota</taxon>
        <taxon>Mucoromycotina</taxon>
        <taxon>Mucoromycetes</taxon>
        <taxon>Mucorales</taxon>
        <taxon>Mucorineae</taxon>
        <taxon>Mucoraceae</taxon>
        <taxon>Mucor</taxon>
    </lineage>
</organism>
<keyword evidence="9" id="KW-1185">Reference proteome</keyword>
<protein>
    <submittedName>
        <fullName evidence="8">Uncharacterized protein</fullName>
    </submittedName>
</protein>
<keyword evidence="4" id="KW-0808">Transferase</keyword>
<feature type="transmembrane region" description="Helical" evidence="7">
    <location>
        <begin position="531"/>
        <end position="555"/>
    </location>
</feature>
<feature type="compositionally biased region" description="Low complexity" evidence="6">
    <location>
        <begin position="118"/>
        <end position="131"/>
    </location>
</feature>
<comment type="subcellular location">
    <subcellularLocation>
        <location evidence="1">Cell membrane</location>
    </subcellularLocation>
</comment>
<keyword evidence="5 7" id="KW-0472">Membrane</keyword>
<evidence type="ECO:0000256" key="6">
    <source>
        <dbReference type="SAM" id="MobiDB-lite"/>
    </source>
</evidence>
<dbReference type="InterPro" id="IPR029044">
    <property type="entry name" value="Nucleotide-diphossugar_trans"/>
</dbReference>
<feature type="transmembrane region" description="Helical" evidence="7">
    <location>
        <begin position="470"/>
        <end position="489"/>
    </location>
</feature>
<feature type="region of interest" description="Disordered" evidence="6">
    <location>
        <begin position="113"/>
        <end position="146"/>
    </location>
</feature>
<dbReference type="PANTHER" id="PTHR22913:SF12">
    <property type="entry name" value="MANNURONAN SYNTHASE"/>
    <property type="match status" value="1"/>
</dbReference>
<dbReference type="GO" id="GO:0085029">
    <property type="term" value="P:extracellular matrix assembly"/>
    <property type="evidence" value="ECO:0007669"/>
    <property type="project" value="TreeGrafter"/>
</dbReference>
<evidence type="ECO:0000313" key="9">
    <source>
        <dbReference type="Proteomes" id="UP001304243"/>
    </source>
</evidence>
<dbReference type="Proteomes" id="UP001304243">
    <property type="component" value="Unassembled WGS sequence"/>
</dbReference>
<dbReference type="GO" id="GO:0030213">
    <property type="term" value="P:hyaluronan biosynthetic process"/>
    <property type="evidence" value="ECO:0007669"/>
    <property type="project" value="TreeGrafter"/>
</dbReference>
<dbReference type="RefSeq" id="XP_064687001.1">
    <property type="nucleotide sequence ID" value="XM_064827717.1"/>
</dbReference>
<feature type="transmembrane region" description="Helical" evidence="7">
    <location>
        <begin position="496"/>
        <end position="525"/>
    </location>
</feature>
<gene>
    <name evidence="8" type="ORF">ATC70_008469</name>
</gene>
<dbReference type="EMBL" id="JASEJX010000011">
    <property type="protein sequence ID" value="KAK4520335.1"/>
    <property type="molecule type" value="Genomic_DNA"/>
</dbReference>
<dbReference type="GeneID" id="89952155"/>
<dbReference type="GO" id="GO:0050501">
    <property type="term" value="F:hyaluronan synthase activity"/>
    <property type="evidence" value="ECO:0007669"/>
    <property type="project" value="TreeGrafter"/>
</dbReference>
<sequence>MTVNWTLPLKILYSVAISCFFVVPAMVGYALRLEITRKSFWVLGVYGMVVFLFIFLQLLFATLNRIMVHRYKNKLPNAVSRYQHLKHQSINEKVIQIDYVDQQDFPEKTVLEPSVTDASTSSAASSSTSSTLTDPNKPAASNRQSGRPATLMGLAVVGYREEPTLFTKCLESIKELNYPDAFKIIVVIDGDAPEDREMANLFQKIFPQGPILVLPELLSDSFEKIRKNAKEQQQQQQQEGATAAEKIALDPDYDQLLRDTFTLPTDTTPVCYMQPHRGKRHAMYTAFRVLMAAGCDAVMSTDSDTKFDPNAMIEMERALYWFPNIGAAAGDVRIWNAFDSVLSFMSSLRYWMAFNIERAAQSFNRCVTCVSGPMGIYRSHVLKEILDDWITQSFLGMECTYGDDRHLTNRALLHGYKVVYTHLAFCETETPIAFLRWFKQQTRWSKSFYRELLWNARSLHKHSPWMAAELFYQGIYPFVLLFSIFQILFSKTPFVLCVWLISLLAIACIKTIYSMLVTCSIRFLAFPLYSLYYMFGLVPAKLWAIISLWDVGWGTSARSAAELKRENVFCSKLKEALPILAWLVILLGGIAFNITVFALNPDRINGLEFFGFGSGLSSDPTSNVFYRNPDNTIIP</sequence>
<name>A0AAN7DSH6_9FUNG</name>
<evidence type="ECO:0000256" key="5">
    <source>
        <dbReference type="ARBA" id="ARBA00023136"/>
    </source>
</evidence>
<keyword evidence="2" id="KW-1003">Cell membrane</keyword>
<evidence type="ECO:0000313" key="8">
    <source>
        <dbReference type="EMBL" id="KAK4520335.1"/>
    </source>
</evidence>
<evidence type="ECO:0000256" key="4">
    <source>
        <dbReference type="ARBA" id="ARBA00022679"/>
    </source>
</evidence>
<dbReference type="AlphaFoldDB" id="A0AAN7DSH6"/>
<dbReference type="PANTHER" id="PTHR22913">
    <property type="entry name" value="HYALURONAN SYNTHASE"/>
    <property type="match status" value="1"/>
</dbReference>
<dbReference type="GO" id="GO:0005886">
    <property type="term" value="C:plasma membrane"/>
    <property type="evidence" value="ECO:0007669"/>
    <property type="project" value="UniProtKB-SubCell"/>
</dbReference>
<dbReference type="Pfam" id="PF13641">
    <property type="entry name" value="Glyco_tranf_2_3"/>
    <property type="match status" value="1"/>
</dbReference>
<feature type="transmembrane region" description="Helical" evidence="7">
    <location>
        <begin position="12"/>
        <end position="31"/>
    </location>
</feature>
<evidence type="ECO:0000256" key="1">
    <source>
        <dbReference type="ARBA" id="ARBA00004236"/>
    </source>
</evidence>
<dbReference type="SUPFAM" id="SSF53448">
    <property type="entry name" value="Nucleotide-diphospho-sugar transferases"/>
    <property type="match status" value="1"/>
</dbReference>
<keyword evidence="7" id="KW-0812">Transmembrane</keyword>
<evidence type="ECO:0000256" key="3">
    <source>
        <dbReference type="ARBA" id="ARBA00022676"/>
    </source>
</evidence>
<keyword evidence="7" id="KW-1133">Transmembrane helix</keyword>
<evidence type="ECO:0000256" key="2">
    <source>
        <dbReference type="ARBA" id="ARBA00022475"/>
    </source>
</evidence>
<feature type="transmembrane region" description="Helical" evidence="7">
    <location>
        <begin position="576"/>
        <end position="599"/>
    </location>
</feature>
<reference evidence="8 9" key="1">
    <citation type="submission" date="2022-11" db="EMBL/GenBank/DDBJ databases">
        <title>Mucor velutinosus strain NIH1002 WGS.</title>
        <authorList>
            <person name="Subramanian P."/>
            <person name="Mullikin J.C."/>
            <person name="Segre J.A."/>
            <person name="Zelazny A.M."/>
        </authorList>
    </citation>
    <scope>NUCLEOTIDE SEQUENCE [LARGE SCALE GENOMIC DNA]</scope>
    <source>
        <strain evidence="8 9">NIH1002</strain>
    </source>
</reference>
<evidence type="ECO:0000256" key="7">
    <source>
        <dbReference type="SAM" id="Phobius"/>
    </source>
</evidence>
<feature type="transmembrane region" description="Helical" evidence="7">
    <location>
        <begin position="43"/>
        <end position="63"/>
    </location>
</feature>
<accession>A0AAN7DSH6</accession>
<proteinExistence type="predicted"/>